<dbReference type="InterPro" id="IPR027417">
    <property type="entry name" value="P-loop_NTPase"/>
</dbReference>
<reference evidence="2" key="1">
    <citation type="submission" date="2023-03" db="EMBL/GenBank/DDBJ databases">
        <title>Massive genome expansion in bonnet fungi (Mycena s.s.) driven by repeated elements and novel gene families across ecological guilds.</title>
        <authorList>
            <consortium name="Lawrence Berkeley National Laboratory"/>
            <person name="Harder C.B."/>
            <person name="Miyauchi S."/>
            <person name="Viragh M."/>
            <person name="Kuo A."/>
            <person name="Thoen E."/>
            <person name="Andreopoulos B."/>
            <person name="Lu D."/>
            <person name="Skrede I."/>
            <person name="Drula E."/>
            <person name="Henrissat B."/>
            <person name="Morin E."/>
            <person name="Kohler A."/>
            <person name="Barry K."/>
            <person name="LaButti K."/>
            <person name="Morin E."/>
            <person name="Salamov A."/>
            <person name="Lipzen A."/>
            <person name="Mereny Z."/>
            <person name="Hegedus B."/>
            <person name="Baldrian P."/>
            <person name="Stursova M."/>
            <person name="Weitz H."/>
            <person name="Taylor A."/>
            <person name="Grigoriev I.V."/>
            <person name="Nagy L.G."/>
            <person name="Martin F."/>
            <person name="Kauserud H."/>
        </authorList>
    </citation>
    <scope>NUCLEOTIDE SEQUENCE</scope>
    <source>
        <strain evidence="2">CBHHK182m</strain>
    </source>
</reference>
<evidence type="ECO:0000256" key="1">
    <source>
        <dbReference type="SAM" id="MobiDB-lite"/>
    </source>
</evidence>
<dbReference type="Proteomes" id="UP001215598">
    <property type="component" value="Unassembled WGS sequence"/>
</dbReference>
<dbReference type="Gene3D" id="3.40.50.300">
    <property type="entry name" value="P-loop containing nucleotide triphosphate hydrolases"/>
    <property type="match status" value="1"/>
</dbReference>
<evidence type="ECO:0000313" key="2">
    <source>
        <dbReference type="EMBL" id="KAJ7775197.1"/>
    </source>
</evidence>
<dbReference type="AlphaFoldDB" id="A0AAD7K3X3"/>
<keyword evidence="3" id="KW-1185">Reference proteome</keyword>
<comment type="caution">
    <text evidence="2">The sequence shown here is derived from an EMBL/GenBank/DDBJ whole genome shotgun (WGS) entry which is preliminary data.</text>
</comment>
<sequence length="590" mass="65973">MSASPLPRKRPRSESTLESEDGPLVIGRYSLESIQTYLTSLRRTRADLETFSDPSKCTSILFPSLLKSSIHFLAAPSGEYTLHNMGRSIFSTIWSQLQHLDRQIPSPVALVGTYGCGKSHLLSALASFLFAQGKRVVFLPECHLVAEDPIFWLKLAFALPFADLSDTIQRILEFKTIDEFIEFARGSREDIYFLVDGLDQLQPDFKASISTLTSSQFLIYSTYALDTYSPTMRRALPIRIPSGMSSSELTYWMRHFQSQLPTDITGIDFIESFTGGIPSLLSQLFEFAGEVLSEVLGPYRSGREFQTIADNVVEFHTGVEKLDQVSKSRYHSLLRACFTETVPEIRFGANAALYDPRYFYFDSDGKGHCVCGLVRDVVTPLLRIDVLDLFTTDAWYSAVRSSSPHVRDFAIVQICLSRIGMGGLTQADAQGNAMRMCTFRQNPNFVWMFEEAWKSPRTMSSFLCIPGHEVCPMLNAVIMRINPSDRTAQVIPLQITSTQTCVDSAGIFFTVTWHRWETAILQEGFKVVNTFVAIDNLTPECPGIAVKAAKLRQSIQLISPNYSLRSLNVGQIDPKLGRILGGDKSSPPSL</sequence>
<evidence type="ECO:0000313" key="3">
    <source>
        <dbReference type="Proteomes" id="UP001215598"/>
    </source>
</evidence>
<gene>
    <name evidence="2" type="ORF">B0H16DRAFT_1713620</name>
</gene>
<feature type="region of interest" description="Disordered" evidence="1">
    <location>
        <begin position="1"/>
        <end position="20"/>
    </location>
</feature>
<protein>
    <submittedName>
        <fullName evidence="2">Uncharacterized protein</fullName>
    </submittedName>
</protein>
<dbReference type="EMBL" id="JARKIB010000011">
    <property type="protein sequence ID" value="KAJ7775197.1"/>
    <property type="molecule type" value="Genomic_DNA"/>
</dbReference>
<dbReference type="SUPFAM" id="SSF52540">
    <property type="entry name" value="P-loop containing nucleoside triphosphate hydrolases"/>
    <property type="match status" value="1"/>
</dbReference>
<name>A0AAD7K3X3_9AGAR</name>
<proteinExistence type="predicted"/>
<organism evidence="2 3">
    <name type="scientific">Mycena metata</name>
    <dbReference type="NCBI Taxonomy" id="1033252"/>
    <lineage>
        <taxon>Eukaryota</taxon>
        <taxon>Fungi</taxon>
        <taxon>Dikarya</taxon>
        <taxon>Basidiomycota</taxon>
        <taxon>Agaricomycotina</taxon>
        <taxon>Agaricomycetes</taxon>
        <taxon>Agaricomycetidae</taxon>
        <taxon>Agaricales</taxon>
        <taxon>Marasmiineae</taxon>
        <taxon>Mycenaceae</taxon>
        <taxon>Mycena</taxon>
    </lineage>
</organism>
<accession>A0AAD7K3X3</accession>